<name>A0A0S4IK25_BODSA</name>
<dbReference type="OrthoDB" id="243277at2759"/>
<organism evidence="2 3">
    <name type="scientific">Bodo saltans</name>
    <name type="common">Flagellated protozoan</name>
    <dbReference type="NCBI Taxonomy" id="75058"/>
    <lineage>
        <taxon>Eukaryota</taxon>
        <taxon>Discoba</taxon>
        <taxon>Euglenozoa</taxon>
        <taxon>Kinetoplastea</taxon>
        <taxon>Metakinetoplastina</taxon>
        <taxon>Eubodonida</taxon>
        <taxon>Bodonidae</taxon>
        <taxon>Bodo</taxon>
    </lineage>
</organism>
<dbReference type="VEuPathDB" id="TriTrypDB:BSAL_58135"/>
<feature type="region of interest" description="Disordered" evidence="1">
    <location>
        <begin position="1"/>
        <end position="23"/>
    </location>
</feature>
<accession>A0A0S4IK25</accession>
<reference evidence="3" key="1">
    <citation type="submission" date="2015-09" db="EMBL/GenBank/DDBJ databases">
        <authorList>
            <consortium name="Pathogen Informatics"/>
        </authorList>
    </citation>
    <scope>NUCLEOTIDE SEQUENCE [LARGE SCALE GENOMIC DNA]</scope>
    <source>
        <strain evidence="3">Lake Konstanz</strain>
    </source>
</reference>
<proteinExistence type="predicted"/>
<dbReference type="Proteomes" id="UP000051952">
    <property type="component" value="Unassembled WGS sequence"/>
</dbReference>
<sequence length="415" mass="45968">MFSPTKGPAQPPPQVAAAAKKRRRDISSFGNFKNHMYLKGMQSFHASVEANPILMYPPTGIEEAREHLKLLGMLADTPAVPIPPVAGAREGDTAPPAVVVNDETAVPQHRPEPVDIDQFLRELEDPSAQQSNDQPPIPSSPKAAAAAVPGDAATLATPRAHQQHISHYLETSEGRAQTEKANYHRTQLNSLVASFYDFNHTQFVKLPVRQTVELLLRCGREAYAHLADFENEERNRKARIMKERYASRRQKEETAMAMNEGRSDYYDGQLRQAELQQQTLQAEMDNNNNSYDQNNNGEDDFEEDDDMLAHIQGQQLDDTVMYSMFPGGDEEDVDEVRHEIHDNAVNAVDDVNRTDDDATGLVGLTTNELASTVEFGVSAPSETLRVAATVVMDSNHTDNLTETLYAGVTEIGDAE</sequence>
<dbReference type="EMBL" id="CYKH01000224">
    <property type="protein sequence ID" value="CUF00475.1"/>
    <property type="molecule type" value="Genomic_DNA"/>
</dbReference>
<protein>
    <submittedName>
        <fullName evidence="2">Uncharacterized protein</fullName>
    </submittedName>
</protein>
<dbReference type="AlphaFoldDB" id="A0A0S4IK25"/>
<evidence type="ECO:0000256" key="1">
    <source>
        <dbReference type="SAM" id="MobiDB-lite"/>
    </source>
</evidence>
<feature type="region of interest" description="Disordered" evidence="1">
    <location>
        <begin position="125"/>
        <end position="144"/>
    </location>
</feature>
<gene>
    <name evidence="2" type="ORF">BSAL_58135</name>
</gene>
<evidence type="ECO:0000313" key="3">
    <source>
        <dbReference type="Proteomes" id="UP000051952"/>
    </source>
</evidence>
<keyword evidence="3" id="KW-1185">Reference proteome</keyword>
<evidence type="ECO:0000313" key="2">
    <source>
        <dbReference type="EMBL" id="CUF00475.1"/>
    </source>
</evidence>